<dbReference type="CDD" id="cd00030">
    <property type="entry name" value="C2"/>
    <property type="match status" value="1"/>
</dbReference>
<dbReference type="Proteomes" id="UP000823399">
    <property type="component" value="Unassembled WGS sequence"/>
</dbReference>
<keyword evidence="4" id="KW-1185">Reference proteome</keyword>
<dbReference type="RefSeq" id="XP_041292638.1">
    <property type="nucleotide sequence ID" value="XM_041437436.1"/>
</dbReference>
<dbReference type="PROSITE" id="PS50004">
    <property type="entry name" value="C2"/>
    <property type="match status" value="1"/>
</dbReference>
<reference evidence="3" key="1">
    <citation type="journal article" date="2020" name="New Phytol.">
        <title>Comparative genomics reveals dynamic genome evolution in host specialist ectomycorrhizal fungi.</title>
        <authorList>
            <person name="Lofgren L.A."/>
            <person name="Nguyen N.H."/>
            <person name="Vilgalys R."/>
            <person name="Ruytinx J."/>
            <person name="Liao H.L."/>
            <person name="Branco S."/>
            <person name="Kuo A."/>
            <person name="LaButti K."/>
            <person name="Lipzen A."/>
            <person name="Andreopoulos W."/>
            <person name="Pangilinan J."/>
            <person name="Riley R."/>
            <person name="Hundley H."/>
            <person name="Na H."/>
            <person name="Barry K."/>
            <person name="Grigoriev I.V."/>
            <person name="Stajich J.E."/>
            <person name="Kennedy P.G."/>
        </authorList>
    </citation>
    <scope>NUCLEOTIDE SEQUENCE</scope>
    <source>
        <strain evidence="3">FC423</strain>
    </source>
</reference>
<feature type="region of interest" description="Disordered" evidence="1">
    <location>
        <begin position="426"/>
        <end position="451"/>
    </location>
</feature>
<dbReference type="AlphaFoldDB" id="A0A9P7F742"/>
<dbReference type="GeneID" id="64699695"/>
<feature type="compositionally biased region" description="Basic and acidic residues" evidence="1">
    <location>
        <begin position="426"/>
        <end position="436"/>
    </location>
</feature>
<evidence type="ECO:0000259" key="2">
    <source>
        <dbReference type="PROSITE" id="PS50004"/>
    </source>
</evidence>
<feature type="domain" description="C2" evidence="2">
    <location>
        <begin position="29"/>
        <end position="148"/>
    </location>
</feature>
<dbReference type="EMBL" id="JABBWM010000029">
    <property type="protein sequence ID" value="KAG2108040.1"/>
    <property type="molecule type" value="Genomic_DNA"/>
</dbReference>
<comment type="caution">
    <text evidence="3">The sequence shown here is derived from an EMBL/GenBank/DDBJ whole genome shotgun (WGS) entry which is preliminary data.</text>
</comment>
<evidence type="ECO:0000313" key="3">
    <source>
        <dbReference type="EMBL" id="KAG2108040.1"/>
    </source>
</evidence>
<dbReference type="OrthoDB" id="73919at2759"/>
<name>A0A9P7F742_9AGAM</name>
<accession>A0A9P7F742</accession>
<evidence type="ECO:0000313" key="4">
    <source>
        <dbReference type="Proteomes" id="UP000823399"/>
    </source>
</evidence>
<dbReference type="InterPro" id="IPR035892">
    <property type="entry name" value="C2_domain_sf"/>
</dbReference>
<evidence type="ECO:0000256" key="1">
    <source>
        <dbReference type="SAM" id="MobiDB-lite"/>
    </source>
</evidence>
<dbReference type="Gene3D" id="2.60.40.150">
    <property type="entry name" value="C2 domain"/>
    <property type="match status" value="1"/>
</dbReference>
<dbReference type="SUPFAM" id="SSF49562">
    <property type="entry name" value="C2 domain (Calcium/lipid-binding domain, CaLB)"/>
    <property type="match status" value="1"/>
</dbReference>
<organism evidence="3 4">
    <name type="scientific">Suillus discolor</name>
    <dbReference type="NCBI Taxonomy" id="1912936"/>
    <lineage>
        <taxon>Eukaryota</taxon>
        <taxon>Fungi</taxon>
        <taxon>Dikarya</taxon>
        <taxon>Basidiomycota</taxon>
        <taxon>Agaricomycotina</taxon>
        <taxon>Agaricomycetes</taxon>
        <taxon>Agaricomycetidae</taxon>
        <taxon>Boletales</taxon>
        <taxon>Suillineae</taxon>
        <taxon>Suillaceae</taxon>
        <taxon>Suillus</taxon>
    </lineage>
</organism>
<dbReference type="Pfam" id="PF00168">
    <property type="entry name" value="C2"/>
    <property type="match status" value="1"/>
</dbReference>
<proteinExistence type="predicted"/>
<sequence length="451" mass="50024">MPSHTTCLRAAMEHAHHSLQSSKVKFGSHLNTIELATKEFNIDTKYVDLVIRFIGASDLARVHVIGMMNPCFRATLDDKVSYTSSIKLNTLSPVWDETWIVKTVPSTATLSVVVREVESGALVNNDIGMFKTTVSPGTKEVEIVGKRLGRSKGTFWLNIETSPSAQNSISLPYLFDGPIHYSRHDSPTMGVLTNLRDTRLYSTWKIYIKGVPQFFGDMVQRWNHDYKGAQAIFKGPTSIAVRSGIMAGHHMLYARTVSNDFGVITSADDVFKLLRGGLRRSSGDGSNAFENRIKPAVYTYVIAEEDNTFRFSETGAAFFVNFASKHALHSNCAESVVYGGEFHPRPEGGWENFSDCTDDSGVRWELVIDNDSGTYSPNPDLLPKIVQLLEHNFTGIDVVALAEDDPELKKSIDACREYALTKRGVKSTELEPHATEGEETLSDRVSALKKT</sequence>
<protein>
    <recommendedName>
        <fullName evidence="2">C2 domain-containing protein</fullName>
    </recommendedName>
</protein>
<gene>
    <name evidence="3" type="ORF">F5147DRAFT_696398</name>
</gene>
<dbReference type="InterPro" id="IPR000008">
    <property type="entry name" value="C2_dom"/>
</dbReference>